<dbReference type="EMBL" id="LNTY01000033">
    <property type="protein sequence ID" value="KXF81870.1"/>
    <property type="molecule type" value="Genomic_DNA"/>
</dbReference>
<feature type="domain" description="Calcineurin-like phosphoesterase" evidence="1">
    <location>
        <begin position="55"/>
        <end position="206"/>
    </location>
</feature>
<dbReference type="InterPro" id="IPR004843">
    <property type="entry name" value="Calcineurin-like_PHP"/>
</dbReference>
<dbReference type="SUPFAM" id="SSF56300">
    <property type="entry name" value="Metallo-dependent phosphatases"/>
    <property type="match status" value="1"/>
</dbReference>
<reference evidence="2 3" key="1">
    <citation type="submission" date="2015-11" db="EMBL/GenBank/DDBJ databases">
        <title>Genomic Taxonomy of the Vibrionaceae.</title>
        <authorList>
            <person name="Gomez-Gil B."/>
            <person name="Enciso-Ibarra J."/>
        </authorList>
    </citation>
    <scope>NUCLEOTIDE SEQUENCE [LARGE SCALE GENOMIC DNA]</scope>
    <source>
        <strain evidence="2 3">CAIM 912</strain>
    </source>
</reference>
<keyword evidence="3" id="KW-1185">Reference proteome</keyword>
<dbReference type="RefSeq" id="WP_067415477.1">
    <property type="nucleotide sequence ID" value="NZ_LNTY01000033.1"/>
</dbReference>
<evidence type="ECO:0000313" key="3">
    <source>
        <dbReference type="Proteomes" id="UP000070529"/>
    </source>
</evidence>
<evidence type="ECO:0000313" key="2">
    <source>
        <dbReference type="EMBL" id="KXF81870.1"/>
    </source>
</evidence>
<dbReference type="STRING" id="294935.ATN88_20485"/>
<dbReference type="PANTHER" id="PTHR46546">
    <property type="entry name" value="SHEWANELLA-LIKE PROTEIN PHOSPHATASE 1"/>
    <property type="match status" value="1"/>
</dbReference>
<dbReference type="CDD" id="cd00838">
    <property type="entry name" value="MPP_superfamily"/>
    <property type="match status" value="1"/>
</dbReference>
<accession>A0A135I8U5</accession>
<sequence length="429" mass="49022">MGLYKQIDATLAQERVSWLSGNKHALRQRKKGKKALEPAIRNWVAKQSWKWPKRPIIFITDLHADADAFWASLVASGGIEKKEGSDDFSLTPFGKSATFVFGGDFFDKGPSNLALLRALKLLFKKRARVRLLAGNHDIRVLFGMTSVDMTDDPRNGHFFIRMGAKAVPFLREIKDEYLSHDGAMNQTPDKQTCLDAMLPSDSWWEQFPDLAKWSMPNNVVEREVRKIHYKSKRFAQVCEKEGLTVREAYAAARCWQSLFMEKGGEFYWFFQRLRLVMRKGSLLFTHAGIDDRTAAMLEQHGTGYINKEFRRQILGNPFEFYYGPLSSMIRTKYRSVDMPLTPIGSKSARRAGILAIVHGHRNLHRGQRIAMRKNLLHFECDITLDCNSRRKEGLKSKGFGATLIEPQGTITGISSDHSKIKVFSPQEEK</sequence>
<name>A0A135I8U5_9GAMM</name>
<comment type="caution">
    <text evidence="2">The sequence shown here is derived from an EMBL/GenBank/DDBJ whole genome shotgun (WGS) entry which is preliminary data.</text>
</comment>
<dbReference type="PANTHER" id="PTHR46546:SF4">
    <property type="entry name" value="SHEWANELLA-LIKE PROTEIN PHOSPHATASE 1"/>
    <property type="match status" value="1"/>
</dbReference>
<dbReference type="Proteomes" id="UP000070529">
    <property type="component" value="Unassembled WGS sequence"/>
</dbReference>
<dbReference type="GO" id="GO:0016787">
    <property type="term" value="F:hydrolase activity"/>
    <property type="evidence" value="ECO:0007669"/>
    <property type="project" value="InterPro"/>
</dbReference>
<dbReference type="AlphaFoldDB" id="A0A135I8U5"/>
<dbReference type="Pfam" id="PF00149">
    <property type="entry name" value="Metallophos"/>
    <property type="match status" value="1"/>
</dbReference>
<dbReference type="InterPro" id="IPR029052">
    <property type="entry name" value="Metallo-depent_PP-like"/>
</dbReference>
<protein>
    <recommendedName>
        <fullName evidence="1">Calcineurin-like phosphoesterase domain-containing protein</fullName>
    </recommendedName>
</protein>
<dbReference type="Gene3D" id="3.60.21.10">
    <property type="match status" value="1"/>
</dbReference>
<gene>
    <name evidence="2" type="ORF">ATN88_20485</name>
</gene>
<evidence type="ECO:0000259" key="1">
    <source>
        <dbReference type="Pfam" id="PF00149"/>
    </source>
</evidence>
<organism evidence="2 3">
    <name type="scientific">Enterovibrio coralii</name>
    <dbReference type="NCBI Taxonomy" id="294935"/>
    <lineage>
        <taxon>Bacteria</taxon>
        <taxon>Pseudomonadati</taxon>
        <taxon>Pseudomonadota</taxon>
        <taxon>Gammaproteobacteria</taxon>
        <taxon>Vibrionales</taxon>
        <taxon>Vibrionaceae</taxon>
        <taxon>Enterovibrio</taxon>
    </lineage>
</organism>
<proteinExistence type="predicted"/>